<dbReference type="InterPro" id="IPR015943">
    <property type="entry name" value="WD40/YVTN_repeat-like_dom_sf"/>
</dbReference>
<dbReference type="InterPro" id="IPR046851">
    <property type="entry name" value="NBCH_WD40"/>
</dbReference>
<evidence type="ECO:0000256" key="3">
    <source>
        <dbReference type="PROSITE-ProRule" id="PRU00221"/>
    </source>
</evidence>
<dbReference type="SUPFAM" id="SSF81837">
    <property type="entry name" value="BEACH domain"/>
    <property type="match status" value="1"/>
</dbReference>
<feature type="domain" description="BEACH-type PH" evidence="6">
    <location>
        <begin position="1824"/>
        <end position="1940"/>
    </location>
</feature>
<dbReference type="InterPro" id="IPR011993">
    <property type="entry name" value="PH-like_dom_sf"/>
</dbReference>
<feature type="compositionally biased region" description="Polar residues" evidence="4">
    <location>
        <begin position="1642"/>
        <end position="1656"/>
    </location>
</feature>
<dbReference type="PANTHER" id="PTHR13743:SF112">
    <property type="entry name" value="BEACH DOMAIN-CONTAINING PROTEIN"/>
    <property type="match status" value="1"/>
</dbReference>
<dbReference type="SUPFAM" id="SSF50978">
    <property type="entry name" value="WD40 repeat-like"/>
    <property type="match status" value="1"/>
</dbReference>
<dbReference type="InterPro" id="IPR000409">
    <property type="entry name" value="BEACH_dom"/>
</dbReference>
<evidence type="ECO:0000313" key="7">
    <source>
        <dbReference type="EMBL" id="DAZ92685.1"/>
    </source>
</evidence>
<dbReference type="Pfam" id="PF14844">
    <property type="entry name" value="PH_BEACH"/>
    <property type="match status" value="1"/>
</dbReference>
<gene>
    <name evidence="7" type="ORF">N0F65_003480</name>
</gene>
<feature type="domain" description="BEACH" evidence="5">
    <location>
        <begin position="1957"/>
        <end position="2246"/>
    </location>
</feature>
<dbReference type="InterPro" id="IPR031570">
    <property type="entry name" value="NBEA/BDCP_DUF4704"/>
</dbReference>
<dbReference type="PANTHER" id="PTHR13743">
    <property type="entry name" value="BEIGE/BEACH-RELATED"/>
    <property type="match status" value="1"/>
</dbReference>
<accession>A0AAV2YEK1</accession>
<proteinExistence type="predicted"/>
<dbReference type="PROSITE" id="PS50082">
    <property type="entry name" value="WD_REPEATS_2"/>
    <property type="match status" value="1"/>
</dbReference>
<keyword evidence="8" id="KW-1185">Reference proteome</keyword>
<dbReference type="Pfam" id="PF02138">
    <property type="entry name" value="Beach"/>
    <property type="match status" value="1"/>
</dbReference>
<dbReference type="InterPro" id="IPR013320">
    <property type="entry name" value="ConA-like_dom_sf"/>
</dbReference>
<dbReference type="PROSITE" id="PS50197">
    <property type="entry name" value="BEACH"/>
    <property type="match status" value="1"/>
</dbReference>
<dbReference type="SUPFAM" id="SSF50729">
    <property type="entry name" value="PH domain-like"/>
    <property type="match status" value="1"/>
</dbReference>
<dbReference type="Gene3D" id="2.30.29.30">
    <property type="entry name" value="Pleckstrin-homology domain (PH domain)/Phosphotyrosine-binding domain (PTB)"/>
    <property type="match status" value="1"/>
</dbReference>
<dbReference type="PROSITE" id="PS51783">
    <property type="entry name" value="PH_BEACH"/>
    <property type="match status" value="1"/>
</dbReference>
<organism evidence="7 8">
    <name type="scientific">Lagenidium giganteum</name>
    <dbReference type="NCBI Taxonomy" id="4803"/>
    <lineage>
        <taxon>Eukaryota</taxon>
        <taxon>Sar</taxon>
        <taxon>Stramenopiles</taxon>
        <taxon>Oomycota</taxon>
        <taxon>Peronosporomycetes</taxon>
        <taxon>Pythiales</taxon>
        <taxon>Pythiaceae</taxon>
    </lineage>
</organism>
<dbReference type="InterPro" id="IPR023362">
    <property type="entry name" value="PH-BEACH_dom"/>
</dbReference>
<reference evidence="7" key="1">
    <citation type="submission" date="2022-11" db="EMBL/GenBank/DDBJ databases">
        <authorList>
            <person name="Morgan W.R."/>
            <person name="Tartar A."/>
        </authorList>
    </citation>
    <scope>NUCLEOTIDE SEQUENCE</scope>
    <source>
        <strain evidence="7">ARSEF 373</strain>
    </source>
</reference>
<dbReference type="Gene3D" id="2.130.10.10">
    <property type="entry name" value="YVTN repeat-like/Quinoprotein amine dehydrogenase"/>
    <property type="match status" value="2"/>
</dbReference>
<keyword evidence="1 3" id="KW-0853">WD repeat</keyword>
<dbReference type="GO" id="GO:0008104">
    <property type="term" value="P:intracellular protein localization"/>
    <property type="evidence" value="ECO:0007669"/>
    <property type="project" value="TreeGrafter"/>
</dbReference>
<reference evidence="7" key="2">
    <citation type="journal article" date="2023" name="Microbiol Resour">
        <title>Decontamination and Annotation of the Draft Genome Sequence of the Oomycete Lagenidium giganteum ARSEF 373.</title>
        <authorList>
            <person name="Morgan W.R."/>
            <person name="Tartar A."/>
        </authorList>
    </citation>
    <scope>NUCLEOTIDE SEQUENCE</scope>
    <source>
        <strain evidence="7">ARSEF 373</strain>
    </source>
</reference>
<feature type="compositionally biased region" description="Acidic residues" evidence="4">
    <location>
        <begin position="1603"/>
        <end position="1620"/>
    </location>
</feature>
<dbReference type="InterPro" id="IPR036322">
    <property type="entry name" value="WD40_repeat_dom_sf"/>
</dbReference>
<feature type="compositionally biased region" description="Low complexity" evidence="4">
    <location>
        <begin position="1674"/>
        <end position="1689"/>
    </location>
</feature>
<feature type="region of interest" description="Disordered" evidence="4">
    <location>
        <begin position="1477"/>
        <end position="1504"/>
    </location>
</feature>
<dbReference type="EMBL" id="DAKRPA010000400">
    <property type="protein sequence ID" value="DAZ92685.1"/>
    <property type="molecule type" value="Genomic_DNA"/>
</dbReference>
<evidence type="ECO:0000256" key="4">
    <source>
        <dbReference type="SAM" id="MobiDB-lite"/>
    </source>
</evidence>
<dbReference type="InterPro" id="IPR036372">
    <property type="entry name" value="BEACH_dom_sf"/>
</dbReference>
<dbReference type="SUPFAM" id="SSF49899">
    <property type="entry name" value="Concanavalin A-like lectins/glucanases"/>
    <property type="match status" value="1"/>
</dbReference>
<dbReference type="SMART" id="SM00320">
    <property type="entry name" value="WD40"/>
    <property type="match status" value="2"/>
</dbReference>
<comment type="caution">
    <text evidence="7">The sequence shown here is derived from an EMBL/GenBank/DDBJ whole genome shotgun (WGS) entry which is preliminary data.</text>
</comment>
<dbReference type="Proteomes" id="UP001146120">
    <property type="component" value="Unassembled WGS sequence"/>
</dbReference>
<evidence type="ECO:0000256" key="2">
    <source>
        <dbReference type="ARBA" id="ARBA00022737"/>
    </source>
</evidence>
<dbReference type="FunFam" id="1.10.1540.10:FF:000001">
    <property type="entry name" value="neurobeachin isoform X1"/>
    <property type="match status" value="1"/>
</dbReference>
<sequence length="2719" mass="297384">MHPMQVEKLENAIRPSARHNDHAPVPVSALPVEACAAMDNDVKAILEEVEMTQMQLLGVIPDQPEKAPALKDAVFFVLDIISQLEDPAAQRDALQVLRRVLVPSLAFLNDRKVLTAPIGSGLNAAPASLLLSPRRMNKGNSVLKALLTTLNALGSRQDVATDLLSDLVDLIQRNCLHSMHSADVAMLFDCLRVGQPPARRMLLQMMQTLMELETIPREVFSMQGQHGGIIAPSAQMLFSKKGYSVSMGLHLDANPTTVALYSFRGSNGQGISAVMEAATLVAKMHGPQGSVQQLKILFGEWRTRMEQHWVHLCIVHAKKMVFKDKLTVYVDGKPIYTGNLAYPDPLCMVGGHNCIGIIPALPSLQGKIWSPTLFGQALADAEVSKLHWLTHWKSDLSSVAAENTGLTDKSKFIFSYDARSCDMDKRICYDVSGSDCHGWLEPGTTAYVTQGFRQALDSIGGCACFLLLLLDQIPEMADFHPKHEFIREEISDLVTFVGVGLQNSLACRSHFVRLQGVKVLAFVLQSISPSYLTVELLGGVTLVLESILEFVDLDQIEDTVQLLLFSNTSWFLSPFDAQVKLLGDVLPRYLQVLQETRHKKNQAANSSASGLGITAPAATSTDLDLLDPKPDVDVNFFCNLLVEVYSPKPTAPADENSDTPGKMDTKQLQTLRKLVIENLIDRLLFPSFADPSLDQWRQLLAHICLRSFSTLDADTESSTDASSCVEVHEILRYLTQILGIEAHATSSQVPARQLMTGKLCKITKGTLRFWWRPLFSSNAGIRIEALRAFEAYTLDKVLLRRKDIYMLYTSQQPHTLSMTTADLLLDIIIGRKHAGHFAAGSGAPVTTGSPSGGVRSLNVSRIEFMPLVLMGLLQQADAHVQLHVLLEIKTQLANPTTGDNVKEAIRSWPPWLTRLRALAQHGSVNSIGAEEINDELDLQTLNNLCGLLSDDRASAGSKIDAVQSISKARDARGCDFMVSLFQDAAQPPSVWKAIALAVRDHFPSRANVLVSKMASQMIVDVVVYSVLHVRNGWMHCLEFYFHHFRQPTDLCNMAALISDRCLSGAAKAASGGDHDFVWENLCQVAAIFSHSELLSKSSGIDTALLSKNQKRILLRKAFELWLVVLPRLQLINWEDARTQLLQHTDYGSDVAMEEKAIYCSLVAGHSLARLSALRTSLRYVALVQEASESTPELMAGFRKTLELLRVIAPASSVAPQDPSKAGQAMSSVVSPRLSVTPLSPTGIGSSYADAVAFLGTNTGVAGPIDRGLVHLYILDACFAILGQEIAMGRSFDAAFTVVSTMVAVASASLQLLSLDSRLEVLKTVQIMSSTELLFFRERSQLDELFMLWNLHRTNHSSCCDVSVMDAQIALQEEPLVRRWTQLIQHSPVEFNPFLTNYFATQHAEVLSQEVQASEELWKEIVDENATALAAQRENAPDEEVRLTSLKREAEKFASGVHKLIAQTSLERATMALDEIVGPQEPSDGPSPMAETNTGDGYLSKIDSRESSSRMRLRLKRVRENYRLRNLSIEYTAGSSFHDTESRGSGHHLRRFRSREAGIDMDKSWISDAGSDYSDFLADAQMRAAIIRSCSVIGGEEFDRHSDEDDIDDDELPDDPPEEDNVAVGASLNASELVQSDVGEPDSASTINESDSSNQEGGVTAVSEPVDVVPPTLPPSAASAKSSSPSSPSSLGGFSFGASMLSVVGMVQKAAKDAKDAMDYSVDSLYTAKDAISEEAQSLISEVSTIIETSKVIGSPKASGTPPASASPPLSKVSSDVKSGEAPVLFPSNPQRRQSRRSSSLDSDPGNAKTSPSRPTPTPPSSTASSNPRRDLTVDAKLVRHMHVVDGKLIVAGSSVHFVAERVIDEHDSVLVAKKKGIPVAKAWRFLFKRRRWKVDDVATIHRRRYLLKPTAIEIFIHSSRKNYFFNLSANDIGPFHEALMARRPLLLKRDPAMRRLRHPSSIFRTSSMSIKWINHEISTFEYLMWLNTIAGRTYNDLTQYPVFPWVIADYESSTLDLSRAETFRDLTKPIGALEPSRLKFFLDRYNAFEDNDIPKFMYGTHYSNIGVVLYFLIRLEPFTSYSLSVQGGKFDHADRLFHSVAETWRNCLNDFTDLKELTPEWFYLPEFLVNCNKLDLGTKQNGVELGDVILPPWAKSPEDFVMKNLVALESDYVSANIHHWIDLVFGWKQRGPAAVAANNVFFYLTYEGMVDVDSITDPVIKSSMRAQIAHFGQTPSQLLRDPHPPRHQLPKAALTTVSAQPTDALTVSRPHSCAGTVLNVPHEHPLVFLQLVAGTSMIACLDGHGMFSAHRFGTKSSKVHQNPFLTDLSASATKASGVFKAAAANVSSANPTTGATNASTGNAGSTGTVAVDPWADYIELQDRKSRKLISEKKFTASNDALAAQLAFINGGAIYCTVGHHDFSARFHSTSDGTLLYRLLQHQSVVTCLGTSQLGSVLAMGCADGTLSVWKVTHINVTLLDAIKIFRGSKSNSKPVHANDYAADQVLLGHNARVNCVAISEDLGVCVSGSASNECMAHNLNDGAILRQYELPGSLAPGVVSLALSSVGHLLVQSLGMGVPALYSFHLNGKLLATHTLGDQPMHSLSVSARYSKVIVSNSSQALMLCAHTLLDQVTLWTRDQLGDIHTQALSPDETHVVLAVGQGKIVSVPLHTAIPRVAPATPSMQSRLSTPLEPVPELPSSTLPTPVPPVPPESQSVGS</sequence>
<feature type="region of interest" description="Disordered" evidence="4">
    <location>
        <begin position="2679"/>
        <end position="2719"/>
    </location>
</feature>
<dbReference type="SMART" id="SM01026">
    <property type="entry name" value="Beach"/>
    <property type="match status" value="1"/>
</dbReference>
<feature type="compositionally biased region" description="Low complexity" evidence="4">
    <location>
        <begin position="1754"/>
        <end position="1773"/>
    </location>
</feature>
<evidence type="ECO:0000313" key="8">
    <source>
        <dbReference type="Proteomes" id="UP001146120"/>
    </source>
</evidence>
<dbReference type="Pfam" id="PF15787">
    <property type="entry name" value="DUF4704"/>
    <property type="match status" value="1"/>
</dbReference>
<keyword evidence="2" id="KW-0677">Repeat</keyword>
<protein>
    <submittedName>
        <fullName evidence="7">Uncharacterized protein</fullName>
    </submittedName>
</protein>
<evidence type="ECO:0000259" key="5">
    <source>
        <dbReference type="PROSITE" id="PS50197"/>
    </source>
</evidence>
<dbReference type="InterPro" id="IPR050865">
    <property type="entry name" value="BEACH_Domain"/>
</dbReference>
<evidence type="ECO:0000259" key="6">
    <source>
        <dbReference type="PROSITE" id="PS51783"/>
    </source>
</evidence>
<feature type="region of interest" description="Disordered" evidence="4">
    <location>
        <begin position="1752"/>
        <end position="1829"/>
    </location>
</feature>
<dbReference type="GO" id="GO:0019901">
    <property type="term" value="F:protein kinase binding"/>
    <property type="evidence" value="ECO:0007669"/>
    <property type="project" value="TreeGrafter"/>
</dbReference>
<feature type="region of interest" description="Disordered" evidence="4">
    <location>
        <begin position="1596"/>
        <end position="1689"/>
    </location>
</feature>
<dbReference type="Gene3D" id="1.10.1540.10">
    <property type="entry name" value="BEACH domain"/>
    <property type="match status" value="1"/>
</dbReference>
<dbReference type="GO" id="GO:0005829">
    <property type="term" value="C:cytosol"/>
    <property type="evidence" value="ECO:0007669"/>
    <property type="project" value="TreeGrafter"/>
</dbReference>
<evidence type="ECO:0000256" key="1">
    <source>
        <dbReference type="ARBA" id="ARBA00022574"/>
    </source>
</evidence>
<name>A0AAV2YEK1_9STRA</name>
<dbReference type="Pfam" id="PF20426">
    <property type="entry name" value="NBCH_WD40"/>
    <property type="match status" value="1"/>
</dbReference>
<dbReference type="CDD" id="cd06071">
    <property type="entry name" value="Beach"/>
    <property type="match status" value="1"/>
</dbReference>
<dbReference type="GO" id="GO:0016020">
    <property type="term" value="C:membrane"/>
    <property type="evidence" value="ECO:0007669"/>
    <property type="project" value="TreeGrafter"/>
</dbReference>
<dbReference type="InterPro" id="IPR001680">
    <property type="entry name" value="WD40_rpt"/>
</dbReference>
<feature type="repeat" description="WD" evidence="3">
    <location>
        <begin position="2438"/>
        <end position="2471"/>
    </location>
</feature>